<sequence>MNPYSILSCDFTEQQWVDQVTKDFDHDDGSGSHDDLSDVPVCVFSVPKETSRFKPEAYVPLAIALGPYHHFETHLYQMERFKVAAVRAILSPDQVLSFESLVINRLVEKEPVIRACYHKYINLHGDTLAWIFAIDGLFLIGLFAYYLDISTLMPKKLLHDRVLCRDVMVLENQIPLYLLDEIWKDLRLSSTFRSLQDRNVEQRELIAMMRKFCEVHSPLELSKDLDHLVSTRYLHLLDLMYHLIVNNQDTREPPPVAVIRNMDNDDGIKTIAKEDNITENDLEEIIEMGLRLGMKGKADRPIEVIKNIPWEKISNLLGLKPSRPNKENVDDPPVVIEIDIPSASSLTKHAQISFEPINGGIKNTKFDINKATLHLPIITLDDYSEVMLRNLLAYEMATSSSTKQLARYVDLMSGIVDSEADARLLRDKGIIKGSMKDKEVANLFNGMNKSGFYMSRSNNTIEQLNEYYKNRPMIKIWRFVKRDLICSKKVATLVLTIFASLLMILYSFCEVYGCSRLSESK</sequence>
<proteinExistence type="predicted"/>
<evidence type="ECO:0000313" key="3">
    <source>
        <dbReference type="Proteomes" id="UP001408789"/>
    </source>
</evidence>
<dbReference type="EMBL" id="JBCNJP010000006">
    <property type="protein sequence ID" value="KAK9078799.1"/>
    <property type="molecule type" value="Genomic_DNA"/>
</dbReference>
<dbReference type="AlphaFoldDB" id="A0AAP0DPW0"/>
<comment type="caution">
    <text evidence="2">The sequence shown here is derived from an EMBL/GenBank/DDBJ whole genome shotgun (WGS) entry which is preliminary data.</text>
</comment>
<evidence type="ECO:0000256" key="1">
    <source>
        <dbReference type="SAM" id="Phobius"/>
    </source>
</evidence>
<reference evidence="2 3" key="1">
    <citation type="submission" date="2024-04" db="EMBL/GenBank/DDBJ databases">
        <title>The reference genome of an endangered Asteraceae, Deinandra increscens subsp. villosa, native to the Central Coast of California.</title>
        <authorList>
            <person name="Guilliams M."/>
            <person name="Hasenstab-Lehman K."/>
            <person name="Meyer R."/>
            <person name="Mcevoy S."/>
        </authorList>
    </citation>
    <scope>NUCLEOTIDE SEQUENCE [LARGE SCALE GENOMIC DNA]</scope>
    <source>
        <tissue evidence="2">Leaf</tissue>
    </source>
</reference>
<dbReference type="Pfam" id="PF03140">
    <property type="entry name" value="DUF247"/>
    <property type="match status" value="1"/>
</dbReference>
<dbReference type="InterPro" id="IPR004158">
    <property type="entry name" value="DUF247_pln"/>
</dbReference>
<keyword evidence="1" id="KW-0472">Membrane</keyword>
<protein>
    <submittedName>
        <fullName evidence="2">Uncharacterized protein</fullName>
    </submittedName>
</protein>
<gene>
    <name evidence="2" type="ORF">SSX86_002857</name>
</gene>
<keyword evidence="1" id="KW-1133">Transmembrane helix</keyword>
<dbReference type="PANTHER" id="PTHR31549:SF180">
    <property type="match status" value="1"/>
</dbReference>
<dbReference type="PANTHER" id="PTHR31549">
    <property type="entry name" value="PROTEIN, PUTATIVE (DUF247)-RELATED-RELATED"/>
    <property type="match status" value="1"/>
</dbReference>
<dbReference type="Proteomes" id="UP001408789">
    <property type="component" value="Unassembled WGS sequence"/>
</dbReference>
<organism evidence="2 3">
    <name type="scientific">Deinandra increscens subsp. villosa</name>
    <dbReference type="NCBI Taxonomy" id="3103831"/>
    <lineage>
        <taxon>Eukaryota</taxon>
        <taxon>Viridiplantae</taxon>
        <taxon>Streptophyta</taxon>
        <taxon>Embryophyta</taxon>
        <taxon>Tracheophyta</taxon>
        <taxon>Spermatophyta</taxon>
        <taxon>Magnoliopsida</taxon>
        <taxon>eudicotyledons</taxon>
        <taxon>Gunneridae</taxon>
        <taxon>Pentapetalae</taxon>
        <taxon>asterids</taxon>
        <taxon>campanulids</taxon>
        <taxon>Asterales</taxon>
        <taxon>Asteraceae</taxon>
        <taxon>Asteroideae</taxon>
        <taxon>Heliantheae alliance</taxon>
        <taxon>Madieae</taxon>
        <taxon>Madiinae</taxon>
        <taxon>Deinandra</taxon>
    </lineage>
</organism>
<keyword evidence="1" id="KW-0812">Transmembrane</keyword>
<name>A0AAP0DPW0_9ASTR</name>
<feature type="transmembrane region" description="Helical" evidence="1">
    <location>
        <begin position="490"/>
        <end position="508"/>
    </location>
</feature>
<feature type="transmembrane region" description="Helical" evidence="1">
    <location>
        <begin position="128"/>
        <end position="147"/>
    </location>
</feature>
<evidence type="ECO:0000313" key="2">
    <source>
        <dbReference type="EMBL" id="KAK9078799.1"/>
    </source>
</evidence>
<keyword evidence="3" id="KW-1185">Reference proteome</keyword>
<accession>A0AAP0DPW0</accession>